<evidence type="ECO:0000256" key="6">
    <source>
        <dbReference type="ARBA" id="ARBA00022989"/>
    </source>
</evidence>
<evidence type="ECO:0000256" key="8">
    <source>
        <dbReference type="ARBA" id="ARBA00035655"/>
    </source>
</evidence>
<organism evidence="10 11">
    <name type="scientific">Clostridium fermenticellae</name>
    <dbReference type="NCBI Taxonomy" id="2068654"/>
    <lineage>
        <taxon>Bacteria</taxon>
        <taxon>Bacillati</taxon>
        <taxon>Bacillota</taxon>
        <taxon>Clostridia</taxon>
        <taxon>Eubacteriales</taxon>
        <taxon>Clostridiaceae</taxon>
        <taxon>Clostridium</taxon>
    </lineage>
</organism>
<keyword evidence="6 9" id="KW-1133">Transmembrane helix</keyword>
<evidence type="ECO:0000256" key="4">
    <source>
        <dbReference type="ARBA" id="ARBA00022519"/>
    </source>
</evidence>
<feature type="transmembrane region" description="Helical" evidence="9">
    <location>
        <begin position="153"/>
        <end position="171"/>
    </location>
</feature>
<keyword evidence="5 9" id="KW-0812">Transmembrane</keyword>
<name>A0A386H795_9CLOT</name>
<dbReference type="Proteomes" id="UP000266301">
    <property type="component" value="Chromosome"/>
</dbReference>
<dbReference type="KEGG" id="cfer:D4Z93_02910"/>
<reference evidence="10 11" key="1">
    <citation type="journal article" date="2019" name="Int. J. Syst. Evol. Microbiol.">
        <title>Clostridium fermenticellae sp. nov., isolated from the mud in a fermentation cellar for the production of the Chinese liquor, baijiu.</title>
        <authorList>
            <person name="Xu P.X."/>
            <person name="Chai L.J."/>
            <person name="Qiu T."/>
            <person name="Zhang X.J."/>
            <person name="Lu Z.M."/>
            <person name="Xiao C."/>
            <person name="Wang S.T."/>
            <person name="Shen C.H."/>
            <person name="Shi J.S."/>
            <person name="Xu Z.H."/>
        </authorList>
    </citation>
    <scope>NUCLEOTIDE SEQUENCE [LARGE SCALE GENOMIC DNA]</scope>
    <source>
        <strain evidence="10 11">JN500901</strain>
    </source>
</reference>
<dbReference type="AlphaFoldDB" id="A0A386H795"/>
<evidence type="ECO:0000256" key="5">
    <source>
        <dbReference type="ARBA" id="ARBA00022692"/>
    </source>
</evidence>
<evidence type="ECO:0000313" key="11">
    <source>
        <dbReference type="Proteomes" id="UP000266301"/>
    </source>
</evidence>
<sequence>MKAMIEWLKKPWPYWLGGILLGTFNVILLATSGMAWHVTSGFLTWGVGILDIIGVKAYKWEFFKLFNYTYGDIILNHDLFINKYTILNIGVIIGSLIATLLSSQFKLKRLKGKKQIIMAFSGGIIMGYGARLTSGCNIGSFFSGIPSFSLHAWVYWIFVVLGAVAGTKILSKYLI</sequence>
<feature type="transmembrane region" description="Helical" evidence="9">
    <location>
        <begin position="115"/>
        <end position="133"/>
    </location>
</feature>
<keyword evidence="4" id="KW-0997">Cell inner membrane</keyword>
<evidence type="ECO:0000313" key="10">
    <source>
        <dbReference type="EMBL" id="AYD41405.1"/>
    </source>
</evidence>
<evidence type="ECO:0000256" key="2">
    <source>
        <dbReference type="ARBA" id="ARBA00022448"/>
    </source>
</evidence>
<dbReference type="EMBL" id="CP032416">
    <property type="protein sequence ID" value="AYD41405.1"/>
    <property type="molecule type" value="Genomic_DNA"/>
</dbReference>
<feature type="transmembrane region" description="Helical" evidence="9">
    <location>
        <begin position="80"/>
        <end position="103"/>
    </location>
</feature>
<keyword evidence="11" id="KW-1185">Reference proteome</keyword>
<protein>
    <submittedName>
        <fullName evidence="10">YeeE/YedE family protein</fullName>
    </submittedName>
</protein>
<keyword evidence="2" id="KW-0813">Transport</keyword>
<evidence type="ECO:0000256" key="9">
    <source>
        <dbReference type="SAM" id="Phobius"/>
    </source>
</evidence>
<dbReference type="Pfam" id="PF04143">
    <property type="entry name" value="Sulf_transp"/>
    <property type="match status" value="1"/>
</dbReference>
<gene>
    <name evidence="10" type="ORF">D4Z93_02910</name>
</gene>
<dbReference type="GO" id="GO:0005886">
    <property type="term" value="C:plasma membrane"/>
    <property type="evidence" value="ECO:0007669"/>
    <property type="project" value="UniProtKB-SubCell"/>
</dbReference>
<proteinExistence type="inferred from homology"/>
<evidence type="ECO:0000256" key="3">
    <source>
        <dbReference type="ARBA" id="ARBA00022475"/>
    </source>
</evidence>
<dbReference type="PANTHER" id="PTHR30574">
    <property type="entry name" value="INNER MEMBRANE PROTEIN YEDE"/>
    <property type="match status" value="1"/>
</dbReference>
<comment type="subcellular location">
    <subcellularLocation>
        <location evidence="1">Cell inner membrane</location>
        <topology evidence="1">Multi-pass membrane protein</topology>
    </subcellularLocation>
</comment>
<dbReference type="InterPro" id="IPR007272">
    <property type="entry name" value="Sulf_transp_TsuA/YedE"/>
</dbReference>
<evidence type="ECO:0000256" key="7">
    <source>
        <dbReference type="ARBA" id="ARBA00023136"/>
    </source>
</evidence>
<dbReference type="RefSeq" id="WP_119974201.1">
    <property type="nucleotide sequence ID" value="NZ_CP032416.1"/>
</dbReference>
<comment type="similarity">
    <text evidence="8">Belongs to the TsuA/YedE (TC 9.B.102) family.</text>
</comment>
<feature type="transmembrane region" description="Helical" evidence="9">
    <location>
        <begin position="12"/>
        <end position="30"/>
    </location>
</feature>
<feature type="transmembrane region" description="Helical" evidence="9">
    <location>
        <begin position="42"/>
        <end position="60"/>
    </location>
</feature>
<keyword evidence="3" id="KW-1003">Cell membrane</keyword>
<evidence type="ECO:0000256" key="1">
    <source>
        <dbReference type="ARBA" id="ARBA00004429"/>
    </source>
</evidence>
<dbReference type="OrthoDB" id="9794165at2"/>
<keyword evidence="7 9" id="KW-0472">Membrane</keyword>
<dbReference type="PANTHER" id="PTHR30574:SF1">
    <property type="entry name" value="SULPHUR TRANSPORT DOMAIN-CONTAINING PROTEIN"/>
    <property type="match status" value="1"/>
</dbReference>
<accession>A0A386H795</accession>